<comment type="caution">
    <text evidence="1">The sequence shown here is derived from an EMBL/GenBank/DDBJ whole genome shotgun (WGS) entry which is preliminary data.</text>
</comment>
<evidence type="ECO:0000313" key="1">
    <source>
        <dbReference type="EMBL" id="KAH3724125.1"/>
    </source>
</evidence>
<dbReference type="AlphaFoldDB" id="A0A9D4CF69"/>
<sequence length="61" mass="6877">MEEQRIIINKEMTACSSKKSYKKTLTKTRQTKASVISIADGNLLTENATFLNRCGEYCSDI</sequence>
<name>A0A9D4CF69_DREPO</name>
<reference evidence="1" key="1">
    <citation type="journal article" date="2019" name="bioRxiv">
        <title>The Genome of the Zebra Mussel, Dreissena polymorpha: A Resource for Invasive Species Research.</title>
        <authorList>
            <person name="McCartney M.A."/>
            <person name="Auch B."/>
            <person name="Kono T."/>
            <person name="Mallez S."/>
            <person name="Zhang Y."/>
            <person name="Obille A."/>
            <person name="Becker A."/>
            <person name="Abrahante J.E."/>
            <person name="Garbe J."/>
            <person name="Badalamenti J.P."/>
            <person name="Herman A."/>
            <person name="Mangelson H."/>
            <person name="Liachko I."/>
            <person name="Sullivan S."/>
            <person name="Sone E.D."/>
            <person name="Koren S."/>
            <person name="Silverstein K.A.T."/>
            <person name="Beckman K.B."/>
            <person name="Gohl D.M."/>
        </authorList>
    </citation>
    <scope>NUCLEOTIDE SEQUENCE</scope>
    <source>
        <strain evidence="1">Duluth1</strain>
        <tissue evidence="1">Whole animal</tissue>
    </source>
</reference>
<reference evidence="1" key="2">
    <citation type="submission" date="2020-11" db="EMBL/GenBank/DDBJ databases">
        <authorList>
            <person name="McCartney M.A."/>
            <person name="Auch B."/>
            <person name="Kono T."/>
            <person name="Mallez S."/>
            <person name="Becker A."/>
            <person name="Gohl D.M."/>
            <person name="Silverstein K.A.T."/>
            <person name="Koren S."/>
            <person name="Bechman K.B."/>
            <person name="Herman A."/>
            <person name="Abrahante J.E."/>
            <person name="Garbe J."/>
        </authorList>
    </citation>
    <scope>NUCLEOTIDE SEQUENCE</scope>
    <source>
        <strain evidence="1">Duluth1</strain>
        <tissue evidence="1">Whole animal</tissue>
    </source>
</reference>
<dbReference type="Proteomes" id="UP000828390">
    <property type="component" value="Unassembled WGS sequence"/>
</dbReference>
<evidence type="ECO:0000313" key="2">
    <source>
        <dbReference type="Proteomes" id="UP000828390"/>
    </source>
</evidence>
<protein>
    <submittedName>
        <fullName evidence="1">Uncharacterized protein</fullName>
    </submittedName>
</protein>
<accession>A0A9D4CF69</accession>
<gene>
    <name evidence="1" type="ORF">DPMN_049935</name>
</gene>
<keyword evidence="2" id="KW-1185">Reference proteome</keyword>
<proteinExistence type="predicted"/>
<organism evidence="1 2">
    <name type="scientific">Dreissena polymorpha</name>
    <name type="common">Zebra mussel</name>
    <name type="synonym">Mytilus polymorpha</name>
    <dbReference type="NCBI Taxonomy" id="45954"/>
    <lineage>
        <taxon>Eukaryota</taxon>
        <taxon>Metazoa</taxon>
        <taxon>Spiralia</taxon>
        <taxon>Lophotrochozoa</taxon>
        <taxon>Mollusca</taxon>
        <taxon>Bivalvia</taxon>
        <taxon>Autobranchia</taxon>
        <taxon>Heteroconchia</taxon>
        <taxon>Euheterodonta</taxon>
        <taxon>Imparidentia</taxon>
        <taxon>Neoheterodontei</taxon>
        <taxon>Myida</taxon>
        <taxon>Dreissenoidea</taxon>
        <taxon>Dreissenidae</taxon>
        <taxon>Dreissena</taxon>
    </lineage>
</organism>
<dbReference type="EMBL" id="JAIWYP010000012">
    <property type="protein sequence ID" value="KAH3724125.1"/>
    <property type="molecule type" value="Genomic_DNA"/>
</dbReference>